<dbReference type="SUPFAM" id="SSF52540">
    <property type="entry name" value="P-loop containing nucleoside triphosphate hydrolases"/>
    <property type="match status" value="1"/>
</dbReference>
<keyword evidence="6" id="KW-1185">Reference proteome</keyword>
<dbReference type="GO" id="GO:0016887">
    <property type="term" value="F:ATP hydrolysis activity"/>
    <property type="evidence" value="ECO:0007669"/>
    <property type="project" value="InterPro"/>
</dbReference>
<dbReference type="InterPro" id="IPR017871">
    <property type="entry name" value="ABC_transporter-like_CS"/>
</dbReference>
<dbReference type="FunFam" id="3.40.50.300:FF:000032">
    <property type="entry name" value="Export ABC transporter ATP-binding protein"/>
    <property type="match status" value="1"/>
</dbReference>
<organism evidence="5 6">
    <name type="scientific">Thermogemmatispora aurantia</name>
    <dbReference type="NCBI Taxonomy" id="2045279"/>
    <lineage>
        <taxon>Bacteria</taxon>
        <taxon>Bacillati</taxon>
        <taxon>Chloroflexota</taxon>
        <taxon>Ktedonobacteria</taxon>
        <taxon>Thermogemmatisporales</taxon>
        <taxon>Thermogemmatisporaceae</taxon>
        <taxon>Thermogemmatispora</taxon>
    </lineage>
</organism>
<evidence type="ECO:0000256" key="1">
    <source>
        <dbReference type="ARBA" id="ARBA00022448"/>
    </source>
</evidence>
<dbReference type="InterPro" id="IPR017911">
    <property type="entry name" value="MacB-like_ATP-bd"/>
</dbReference>
<dbReference type="PROSITE" id="PS50893">
    <property type="entry name" value="ABC_TRANSPORTER_2"/>
    <property type="match status" value="1"/>
</dbReference>
<protein>
    <submittedName>
        <fullName evidence="5">Macrolide export ATP-binding/permease protein MacB</fullName>
    </submittedName>
</protein>
<dbReference type="InterPro" id="IPR027417">
    <property type="entry name" value="P-loop_NTPase"/>
</dbReference>
<dbReference type="Proteomes" id="UP000334820">
    <property type="component" value="Unassembled WGS sequence"/>
</dbReference>
<keyword evidence="2" id="KW-0547">Nucleotide-binding</keyword>
<keyword evidence="3 5" id="KW-0067">ATP-binding</keyword>
<dbReference type="InterPro" id="IPR003439">
    <property type="entry name" value="ABC_transporter-like_ATP-bd"/>
</dbReference>
<dbReference type="PROSITE" id="PS00211">
    <property type="entry name" value="ABC_TRANSPORTER_1"/>
    <property type="match status" value="1"/>
</dbReference>
<feature type="domain" description="ABC transporter" evidence="4">
    <location>
        <begin position="26"/>
        <end position="264"/>
    </location>
</feature>
<dbReference type="PANTHER" id="PTHR24220:SF86">
    <property type="entry name" value="ABC TRANSPORTER ABCH.1"/>
    <property type="match status" value="1"/>
</dbReference>
<gene>
    <name evidence="5" type="primary">macB</name>
    <name evidence="5" type="ORF">KTAU_06700</name>
</gene>
<evidence type="ECO:0000256" key="3">
    <source>
        <dbReference type="ARBA" id="ARBA00022840"/>
    </source>
</evidence>
<dbReference type="EMBL" id="BKZV01000001">
    <property type="protein sequence ID" value="GER82032.1"/>
    <property type="molecule type" value="Genomic_DNA"/>
</dbReference>
<evidence type="ECO:0000313" key="5">
    <source>
        <dbReference type="EMBL" id="GER82032.1"/>
    </source>
</evidence>
<dbReference type="GO" id="GO:0098796">
    <property type="term" value="C:membrane protein complex"/>
    <property type="evidence" value="ECO:0007669"/>
    <property type="project" value="UniProtKB-ARBA"/>
</dbReference>
<dbReference type="AlphaFoldDB" id="A0A5J4K4N7"/>
<keyword evidence="1" id="KW-0813">Transport</keyword>
<dbReference type="GO" id="GO:0005524">
    <property type="term" value="F:ATP binding"/>
    <property type="evidence" value="ECO:0007669"/>
    <property type="project" value="UniProtKB-KW"/>
</dbReference>
<dbReference type="GO" id="GO:0022857">
    <property type="term" value="F:transmembrane transporter activity"/>
    <property type="evidence" value="ECO:0007669"/>
    <property type="project" value="TreeGrafter"/>
</dbReference>
<dbReference type="GO" id="GO:0005886">
    <property type="term" value="C:plasma membrane"/>
    <property type="evidence" value="ECO:0007669"/>
    <property type="project" value="TreeGrafter"/>
</dbReference>
<comment type="caution">
    <text evidence="5">The sequence shown here is derived from an EMBL/GenBank/DDBJ whole genome shotgun (WGS) entry which is preliminary data.</text>
</comment>
<reference evidence="5 6" key="1">
    <citation type="journal article" date="2019" name="Int. J. Syst. Evol. Microbiol.">
        <title>Thermogemmatispora aurantia sp. nov. and Thermogemmatispora argillosa sp. nov., within the class Ktedonobacteria, and emended description of the genus Thermogemmatispora.</title>
        <authorList>
            <person name="Zheng Y."/>
            <person name="Wang C.M."/>
            <person name="Sakai Y."/>
            <person name="Abe K."/>
            <person name="Yokota A."/>
            <person name="Yabe S."/>
        </authorList>
    </citation>
    <scope>NUCLEOTIDE SEQUENCE [LARGE SCALE GENOMIC DNA]</scope>
    <source>
        <strain evidence="5 6">A1-2</strain>
    </source>
</reference>
<dbReference type="CDD" id="cd03255">
    <property type="entry name" value="ABC_MJ0796_LolCDE_FtsE"/>
    <property type="match status" value="1"/>
</dbReference>
<dbReference type="SMART" id="SM00382">
    <property type="entry name" value="AAA"/>
    <property type="match status" value="1"/>
</dbReference>
<name>A0A5J4K4N7_9CHLR</name>
<dbReference type="Gene3D" id="3.40.50.300">
    <property type="entry name" value="P-loop containing nucleotide triphosphate hydrolases"/>
    <property type="match status" value="1"/>
</dbReference>
<proteinExistence type="predicted"/>
<evidence type="ECO:0000256" key="2">
    <source>
        <dbReference type="ARBA" id="ARBA00022741"/>
    </source>
</evidence>
<accession>A0A5J4K4N7</accession>
<sequence length="281" mass="30848">MSDREVQLVQGNEQSIPVTQRRPPIVLVRNLTKVYRLGETSVPALRGVSLTVGAGEFVAIMGPSGSGKTTFMNLLGCLDRPTSGDYWLVGRKVSQMTPDELADVRNRRIGFVFQGFHLLARSTALQNVALPLMYAGLSRAEQERRARRALELVGLGSRLHHRPSQLSGGQQQRVAIARALVNNPALLLADEPTGNLDSRTSIEIMAILQALNARGLTIVLVTHEADIAAYAHRRILFRDGQIVCDEPVTATRSAQEELLQFYQASPTSSDGYRALPAEKER</sequence>
<dbReference type="InterPro" id="IPR015854">
    <property type="entry name" value="ABC_transpr_LolD-like"/>
</dbReference>
<evidence type="ECO:0000259" key="4">
    <source>
        <dbReference type="PROSITE" id="PS50893"/>
    </source>
</evidence>
<dbReference type="PANTHER" id="PTHR24220">
    <property type="entry name" value="IMPORT ATP-BINDING PROTEIN"/>
    <property type="match status" value="1"/>
</dbReference>
<dbReference type="Pfam" id="PF00005">
    <property type="entry name" value="ABC_tran"/>
    <property type="match status" value="1"/>
</dbReference>
<dbReference type="RefSeq" id="WP_228026294.1">
    <property type="nucleotide sequence ID" value="NZ_BKZV01000001.1"/>
</dbReference>
<dbReference type="InterPro" id="IPR003593">
    <property type="entry name" value="AAA+_ATPase"/>
</dbReference>
<evidence type="ECO:0000313" key="6">
    <source>
        <dbReference type="Proteomes" id="UP000334820"/>
    </source>
</evidence>